<dbReference type="PANTHER" id="PTHR44068:SF11">
    <property type="entry name" value="GERANYL DIPHOSPHATE 2-C-METHYLTRANSFERASE"/>
    <property type="match status" value="1"/>
</dbReference>
<dbReference type="InterPro" id="IPR041698">
    <property type="entry name" value="Methyltransf_25"/>
</dbReference>
<dbReference type="Pfam" id="PF13649">
    <property type="entry name" value="Methyltransf_25"/>
    <property type="match status" value="1"/>
</dbReference>
<dbReference type="GO" id="GO:0032259">
    <property type="term" value="P:methylation"/>
    <property type="evidence" value="ECO:0007669"/>
    <property type="project" value="UniProtKB-KW"/>
</dbReference>
<comment type="caution">
    <text evidence="2">The sequence shown here is derived from an EMBL/GenBank/DDBJ whole genome shotgun (WGS) entry which is preliminary data.</text>
</comment>
<dbReference type="PANTHER" id="PTHR44068">
    <property type="entry name" value="ZGC:194242"/>
    <property type="match status" value="1"/>
</dbReference>
<dbReference type="AlphaFoldDB" id="A0A0L0JT01"/>
<dbReference type="OrthoDB" id="9769602at2"/>
<dbReference type="Gene3D" id="3.40.50.150">
    <property type="entry name" value="Vaccinia Virus protein VP39"/>
    <property type="match status" value="1"/>
</dbReference>
<evidence type="ECO:0000259" key="1">
    <source>
        <dbReference type="Pfam" id="PF13649"/>
    </source>
</evidence>
<feature type="domain" description="Methyltransferase" evidence="1">
    <location>
        <begin position="100"/>
        <end position="194"/>
    </location>
</feature>
<dbReference type="InterPro" id="IPR029063">
    <property type="entry name" value="SAM-dependent_MTases_sf"/>
</dbReference>
<dbReference type="Proteomes" id="UP000037151">
    <property type="component" value="Unassembled WGS sequence"/>
</dbReference>
<keyword evidence="2" id="KW-0489">Methyltransferase</keyword>
<dbReference type="SUPFAM" id="SSF53335">
    <property type="entry name" value="S-adenosyl-L-methionine-dependent methyltransferases"/>
    <property type="match status" value="1"/>
</dbReference>
<accession>A0A0L0JT01</accession>
<proteinExistence type="predicted"/>
<dbReference type="InterPro" id="IPR050447">
    <property type="entry name" value="Erg6_SMT_methyltransf"/>
</dbReference>
<protein>
    <submittedName>
        <fullName evidence="2">Methyltransferase</fullName>
    </submittedName>
</protein>
<dbReference type="GO" id="GO:0008168">
    <property type="term" value="F:methyltransferase activity"/>
    <property type="evidence" value="ECO:0007669"/>
    <property type="project" value="UniProtKB-KW"/>
</dbReference>
<keyword evidence="2" id="KW-0808">Transferase</keyword>
<evidence type="ECO:0000313" key="3">
    <source>
        <dbReference type="Proteomes" id="UP000037151"/>
    </source>
</evidence>
<gene>
    <name evidence="2" type="ORF">IQ63_32870</name>
</gene>
<organism evidence="2 3">
    <name type="scientific">Streptomyces acidiscabies</name>
    <dbReference type="NCBI Taxonomy" id="42234"/>
    <lineage>
        <taxon>Bacteria</taxon>
        <taxon>Bacillati</taxon>
        <taxon>Actinomycetota</taxon>
        <taxon>Actinomycetes</taxon>
        <taxon>Kitasatosporales</taxon>
        <taxon>Streptomycetaceae</taxon>
        <taxon>Streptomyces</taxon>
    </lineage>
</organism>
<dbReference type="CDD" id="cd02440">
    <property type="entry name" value="AdoMet_MTases"/>
    <property type="match status" value="1"/>
</dbReference>
<dbReference type="EMBL" id="JPPY01000186">
    <property type="protein sequence ID" value="KND28706.1"/>
    <property type="molecule type" value="Genomic_DNA"/>
</dbReference>
<sequence>MTVSDLDELSGSAQQVLEPQDEVRIVGQYYDEKTAKLVRKYGPGPRIHYHVGHYPSSRTPLDVHDATADDIRHSIRIHQEGLLRYAAKIWGAEHRLSGRVLDVGCGLGGGSLFWAQEYGADVTSVTNAPEHAPVVEGFAQEAGVGGRVRALVCDAMHLPQDGGPYDAAVAIESSGYFDRPRWFDRLSNIIRPGGSVCIEEVFITRPHGADVWAEYFYTKPTTVRAYAEAAEAAGFELVDDVDATPETAPFWDESTAWTKAVLDSDDSLSSVERRQMRISLMANQALGTEWRAGGLKLGFLRFERK</sequence>
<reference evidence="3" key="1">
    <citation type="submission" date="2014-07" db="EMBL/GenBank/DDBJ databases">
        <title>Genome sequencing of plant-pathogenic Streptomyces species.</title>
        <authorList>
            <person name="Harrison J."/>
            <person name="Sapp M."/>
            <person name="Thwaites R."/>
            <person name="Studholme D.J."/>
        </authorList>
    </citation>
    <scope>NUCLEOTIDE SEQUENCE [LARGE SCALE GENOMIC DNA]</scope>
    <source>
        <strain evidence="3">NCPPB 4445</strain>
    </source>
</reference>
<name>A0A0L0JT01_9ACTN</name>
<evidence type="ECO:0000313" key="2">
    <source>
        <dbReference type="EMBL" id="KND28706.1"/>
    </source>
</evidence>
<dbReference type="PATRIC" id="fig|42234.21.peg.6766"/>